<dbReference type="AlphaFoldDB" id="A0A9Q0C9Y9"/>
<sequence length="99" mass="11325">MMNWKRKERDVSPCYTRLTNESRCKKKVPKGYVPVLVGGDKTGNNAERFLVHVKLLKDPCIAVLLELAVEQFGYQHGVLRVSCDAHSFRHTIDLISRGR</sequence>
<comment type="caution">
    <text evidence="2">The sequence shown here is derived from an EMBL/GenBank/DDBJ whole genome shotgun (WGS) entry which is preliminary data.</text>
</comment>
<proteinExistence type="inferred from homology"/>
<organism evidence="2 3">
    <name type="scientific">Rhynchospora breviuscula</name>
    <dbReference type="NCBI Taxonomy" id="2022672"/>
    <lineage>
        <taxon>Eukaryota</taxon>
        <taxon>Viridiplantae</taxon>
        <taxon>Streptophyta</taxon>
        <taxon>Embryophyta</taxon>
        <taxon>Tracheophyta</taxon>
        <taxon>Spermatophyta</taxon>
        <taxon>Magnoliopsida</taxon>
        <taxon>Liliopsida</taxon>
        <taxon>Poales</taxon>
        <taxon>Cyperaceae</taxon>
        <taxon>Cyperoideae</taxon>
        <taxon>Rhynchosporeae</taxon>
        <taxon>Rhynchospora</taxon>
    </lineage>
</organism>
<accession>A0A9Q0C9Y9</accession>
<evidence type="ECO:0000313" key="2">
    <source>
        <dbReference type="EMBL" id="KAJ1690054.1"/>
    </source>
</evidence>
<reference evidence="2" key="1">
    <citation type="journal article" date="2022" name="Cell">
        <title>Repeat-based holocentromeres influence genome architecture and karyotype evolution.</title>
        <authorList>
            <person name="Hofstatter P.G."/>
            <person name="Thangavel G."/>
            <person name="Lux T."/>
            <person name="Neumann P."/>
            <person name="Vondrak T."/>
            <person name="Novak P."/>
            <person name="Zhang M."/>
            <person name="Costa L."/>
            <person name="Castellani M."/>
            <person name="Scott A."/>
            <person name="Toegelov H."/>
            <person name="Fuchs J."/>
            <person name="Mata-Sucre Y."/>
            <person name="Dias Y."/>
            <person name="Vanzela A.L.L."/>
            <person name="Huettel B."/>
            <person name="Almeida C.C.S."/>
            <person name="Simkova H."/>
            <person name="Souza G."/>
            <person name="Pedrosa-Harand A."/>
            <person name="Macas J."/>
            <person name="Mayer K.F.X."/>
            <person name="Houben A."/>
            <person name="Marques A."/>
        </authorList>
    </citation>
    <scope>NUCLEOTIDE SEQUENCE</scope>
    <source>
        <strain evidence="2">RhyBre1mFocal</strain>
    </source>
</reference>
<dbReference type="GO" id="GO:0009733">
    <property type="term" value="P:response to auxin"/>
    <property type="evidence" value="ECO:0007669"/>
    <property type="project" value="InterPro"/>
</dbReference>
<dbReference type="InterPro" id="IPR003676">
    <property type="entry name" value="SAUR_fam"/>
</dbReference>
<protein>
    <submittedName>
        <fullName evidence="2">Uncharacterized protein</fullName>
    </submittedName>
</protein>
<gene>
    <name evidence="2" type="ORF">LUZ63_014209</name>
</gene>
<dbReference type="PANTHER" id="PTHR31374:SF413">
    <property type="entry name" value="AUXIN RESPONSIVE PROTEIN"/>
    <property type="match status" value="1"/>
</dbReference>
<name>A0A9Q0C9Y9_9POAL</name>
<keyword evidence="3" id="KW-1185">Reference proteome</keyword>
<dbReference type="OrthoDB" id="838391at2759"/>
<evidence type="ECO:0000313" key="3">
    <source>
        <dbReference type="Proteomes" id="UP001151287"/>
    </source>
</evidence>
<comment type="similarity">
    <text evidence="1">Belongs to the ARG7 family.</text>
</comment>
<dbReference type="Pfam" id="PF02519">
    <property type="entry name" value="Auxin_inducible"/>
    <property type="match status" value="1"/>
</dbReference>
<dbReference type="PANTHER" id="PTHR31374">
    <property type="entry name" value="AUXIN-INDUCED PROTEIN-LIKE-RELATED"/>
    <property type="match status" value="1"/>
</dbReference>
<evidence type="ECO:0000256" key="1">
    <source>
        <dbReference type="ARBA" id="ARBA00006974"/>
    </source>
</evidence>
<dbReference type="Proteomes" id="UP001151287">
    <property type="component" value="Unassembled WGS sequence"/>
</dbReference>
<dbReference type="EMBL" id="JAMQYH010000004">
    <property type="protein sequence ID" value="KAJ1690054.1"/>
    <property type="molecule type" value="Genomic_DNA"/>
</dbReference>